<dbReference type="SMART" id="SM00382">
    <property type="entry name" value="AAA"/>
    <property type="match status" value="1"/>
</dbReference>
<sequence length="643" mass="73995">MHFHQKIHQFLLEYRDTHDSNFNFLVRQRTSVTDKNFPGGKFAHGLVFQGNNDYCFVALSDKSGGANATKSIGIVIRPTKSDTYTAMLEIVFPGEQDQKLIAFYKELASKFEGIKWDNKEERAWLQIGEFTLEDPTLLYNWLDKNYPIIRETALQSGIDKLIPDNKRFYNLQNNLKNKLKEANKQVDIFNYVKENKIVKKKPSNKNYSGPLNQILFGPPGTGKTYATKELAVSIIDKSFISNLDTDLSIDERRRSIIEKYDSLYENGQIVFTTFHQSMSYEDFVEGIKPTTKNENVIYDIEDGVFKQLSDLAKDNWEAVSNNSGERLAFDDAFNQLKEDWEEDNELKFPMKTEGNDFTIIGFTNKSIQFRKASGGTDHTLSINTLRESFYDNKKIKSTGVGIYYPSILNKLKTYNPTTDKSVNLNNYVLIIDEINRGNVSAIFGELITLLEPDKRIGEKEEIKIKLPYSKLEFSVPSNLFIIGTMNTADRSVEALDTALRRRFEFKEMMPNYETIEDFSVQGFSLSKVLETINQRIELLIDRDHTIGHSYFYNVKTLDELVMAFNNKIVPLLQEYFYGDYGKIGLVLGKGFVEKIKNDKVDFASFDYENANDFKTPSYNLKTINPENIIKALDQLLNNPVEEN</sequence>
<proteinExistence type="predicted"/>
<organism evidence="2 3">
    <name type="scientific">Mesoflavibacter profundi</name>
    <dbReference type="NCBI Taxonomy" id="2708110"/>
    <lineage>
        <taxon>Bacteria</taxon>
        <taxon>Pseudomonadati</taxon>
        <taxon>Bacteroidota</taxon>
        <taxon>Flavobacteriia</taxon>
        <taxon>Flavobacteriales</taxon>
        <taxon>Flavobacteriaceae</taxon>
        <taxon>Mesoflavibacter</taxon>
    </lineage>
</organism>
<protein>
    <submittedName>
        <fullName evidence="2">AAA family ATPase</fullName>
    </submittedName>
</protein>
<dbReference type="EMBL" id="JAPFGC010000002">
    <property type="protein sequence ID" value="MDA0178407.1"/>
    <property type="molecule type" value="Genomic_DNA"/>
</dbReference>
<dbReference type="PANTHER" id="PTHR37291">
    <property type="entry name" value="5-METHYLCYTOSINE-SPECIFIC RESTRICTION ENZYME B"/>
    <property type="match status" value="1"/>
</dbReference>
<evidence type="ECO:0000313" key="3">
    <source>
        <dbReference type="Proteomes" id="UP001149142"/>
    </source>
</evidence>
<dbReference type="Gene3D" id="3.40.50.300">
    <property type="entry name" value="P-loop containing nucleotide triphosphate hydrolases"/>
    <property type="match status" value="1"/>
</dbReference>
<dbReference type="InterPro" id="IPR052934">
    <property type="entry name" value="Methyl-DNA_Rec/Restrict_Enz"/>
</dbReference>
<keyword evidence="3" id="KW-1185">Reference proteome</keyword>
<evidence type="ECO:0000259" key="1">
    <source>
        <dbReference type="SMART" id="SM00382"/>
    </source>
</evidence>
<feature type="domain" description="AAA+ ATPase" evidence="1">
    <location>
        <begin position="209"/>
        <end position="513"/>
    </location>
</feature>
<reference evidence="2" key="1">
    <citation type="submission" date="2022-11" db="EMBL/GenBank/DDBJ databases">
        <title>Refractory cell wall polysaccharides provide important carbon source for microbial heterotrophs in the hadal ocean.</title>
        <authorList>
            <person name="Zhu X."/>
        </authorList>
    </citation>
    <scope>NUCLEOTIDE SEQUENCE</scope>
    <source>
        <strain evidence="2">MTRN7</strain>
    </source>
</reference>
<dbReference type="RefSeq" id="WP_270005768.1">
    <property type="nucleotide sequence ID" value="NZ_JAPFGC010000002.1"/>
</dbReference>
<evidence type="ECO:0000313" key="2">
    <source>
        <dbReference type="EMBL" id="MDA0178407.1"/>
    </source>
</evidence>
<comment type="caution">
    <text evidence="2">The sequence shown here is derived from an EMBL/GenBank/DDBJ whole genome shotgun (WGS) entry which is preliminary data.</text>
</comment>
<accession>A0ABT4S2V9</accession>
<gene>
    <name evidence="2" type="ORF">OOZ35_12975</name>
</gene>
<dbReference type="Proteomes" id="UP001149142">
    <property type="component" value="Unassembled WGS sequence"/>
</dbReference>
<name>A0ABT4S2V9_9FLAO</name>
<dbReference type="SUPFAM" id="SSF52540">
    <property type="entry name" value="P-loop containing nucleoside triphosphate hydrolases"/>
    <property type="match status" value="1"/>
</dbReference>
<dbReference type="InterPro" id="IPR011704">
    <property type="entry name" value="ATPase_dyneun-rel_AAA"/>
</dbReference>
<dbReference type="InterPro" id="IPR003593">
    <property type="entry name" value="AAA+_ATPase"/>
</dbReference>
<dbReference type="Pfam" id="PF07728">
    <property type="entry name" value="AAA_5"/>
    <property type="match status" value="1"/>
</dbReference>
<dbReference type="InterPro" id="IPR027417">
    <property type="entry name" value="P-loop_NTPase"/>
</dbReference>
<dbReference type="PANTHER" id="PTHR37291:SF1">
    <property type="entry name" value="TYPE IV METHYL-DIRECTED RESTRICTION ENZYME ECOKMCRB SUBUNIT"/>
    <property type="match status" value="1"/>
</dbReference>